<evidence type="ECO:0000259" key="11">
    <source>
        <dbReference type="PROSITE" id="PS50158"/>
    </source>
</evidence>
<feature type="compositionally biased region" description="Low complexity" evidence="10">
    <location>
        <begin position="312"/>
        <end position="322"/>
    </location>
</feature>
<dbReference type="SUPFAM" id="SSF50630">
    <property type="entry name" value="Acid proteases"/>
    <property type="match status" value="1"/>
</dbReference>
<organism evidence="15 16">
    <name type="scientific">Leptosia nina</name>
    <dbReference type="NCBI Taxonomy" id="320188"/>
    <lineage>
        <taxon>Eukaryota</taxon>
        <taxon>Metazoa</taxon>
        <taxon>Ecdysozoa</taxon>
        <taxon>Arthropoda</taxon>
        <taxon>Hexapoda</taxon>
        <taxon>Insecta</taxon>
        <taxon>Pterygota</taxon>
        <taxon>Neoptera</taxon>
        <taxon>Endopterygota</taxon>
        <taxon>Lepidoptera</taxon>
        <taxon>Glossata</taxon>
        <taxon>Ditrysia</taxon>
        <taxon>Papilionoidea</taxon>
        <taxon>Pieridae</taxon>
        <taxon>Pierinae</taxon>
        <taxon>Leptosia</taxon>
    </lineage>
</organism>
<keyword evidence="9" id="KW-0862">Zinc</keyword>
<keyword evidence="2" id="KW-0645">Protease</keyword>
<dbReference type="Gene3D" id="4.10.60.10">
    <property type="entry name" value="Zinc finger, CCHC-type"/>
    <property type="match status" value="1"/>
</dbReference>
<feature type="domain" description="CCHC-type" evidence="11">
    <location>
        <begin position="288"/>
        <end position="303"/>
    </location>
</feature>
<dbReference type="InterPro" id="IPR043502">
    <property type="entry name" value="DNA/RNA_pol_sf"/>
</dbReference>
<feature type="domain" description="CCHC-type" evidence="11">
    <location>
        <begin position="243"/>
        <end position="258"/>
    </location>
</feature>
<feature type="domain" description="Peptidase A2" evidence="12">
    <location>
        <begin position="343"/>
        <end position="422"/>
    </location>
</feature>
<keyword evidence="9" id="KW-0863">Zinc-finger</keyword>
<keyword evidence="9" id="KW-0479">Metal-binding</keyword>
<dbReference type="SUPFAM" id="SSF56672">
    <property type="entry name" value="DNA/RNA polymerases"/>
    <property type="match status" value="1"/>
</dbReference>
<evidence type="ECO:0000313" key="16">
    <source>
        <dbReference type="Proteomes" id="UP001497472"/>
    </source>
</evidence>
<keyword evidence="8" id="KW-0695">RNA-directed DNA polymerase</keyword>
<dbReference type="InterPro" id="IPR012337">
    <property type="entry name" value="RNaseH-like_sf"/>
</dbReference>
<dbReference type="FunFam" id="3.30.70.270:FF:000020">
    <property type="entry name" value="Transposon Tf2-6 polyprotein-like Protein"/>
    <property type="match status" value="1"/>
</dbReference>
<dbReference type="InterPro" id="IPR036397">
    <property type="entry name" value="RNaseH_sf"/>
</dbReference>
<dbReference type="SMART" id="SM00343">
    <property type="entry name" value="ZnF_C2HC"/>
    <property type="match status" value="2"/>
</dbReference>
<dbReference type="PROSITE" id="PS50175">
    <property type="entry name" value="ASP_PROT_RETROV"/>
    <property type="match status" value="1"/>
</dbReference>
<keyword evidence="3" id="KW-0808">Transferase</keyword>
<protein>
    <recommendedName>
        <fullName evidence="1">RNA-directed DNA polymerase</fullName>
        <ecNumber evidence="1">2.7.7.49</ecNumber>
    </recommendedName>
</protein>
<dbReference type="EC" id="2.7.7.49" evidence="1"/>
<keyword evidence="7" id="KW-0378">Hydrolase</keyword>
<dbReference type="GO" id="GO:0003964">
    <property type="term" value="F:RNA-directed DNA polymerase activity"/>
    <property type="evidence" value="ECO:0007669"/>
    <property type="project" value="UniProtKB-KW"/>
</dbReference>
<dbReference type="PANTHER" id="PTHR37984">
    <property type="entry name" value="PROTEIN CBG26694"/>
    <property type="match status" value="1"/>
</dbReference>
<dbReference type="Gene3D" id="3.30.420.10">
    <property type="entry name" value="Ribonuclease H-like superfamily/Ribonuclease H"/>
    <property type="match status" value="1"/>
</dbReference>
<dbReference type="InterPro" id="IPR001878">
    <property type="entry name" value="Znf_CCHC"/>
</dbReference>
<dbReference type="InterPro" id="IPR000477">
    <property type="entry name" value="RT_dom"/>
</dbReference>
<feature type="domain" description="Reverse transcriptase" evidence="13">
    <location>
        <begin position="529"/>
        <end position="708"/>
    </location>
</feature>
<dbReference type="InterPro" id="IPR043128">
    <property type="entry name" value="Rev_trsase/Diguanyl_cyclase"/>
</dbReference>
<dbReference type="CDD" id="cd09274">
    <property type="entry name" value="RNase_HI_RT_Ty3"/>
    <property type="match status" value="1"/>
</dbReference>
<gene>
    <name evidence="15" type="ORF">LNINA_LOCUS7545</name>
</gene>
<dbReference type="SUPFAM" id="SSF53098">
    <property type="entry name" value="Ribonuclease H-like"/>
    <property type="match status" value="1"/>
</dbReference>
<feature type="region of interest" description="Disordered" evidence="10">
    <location>
        <begin position="1372"/>
        <end position="1396"/>
    </location>
</feature>
<dbReference type="GO" id="GO:0042575">
    <property type="term" value="C:DNA polymerase complex"/>
    <property type="evidence" value="ECO:0007669"/>
    <property type="project" value="UniProtKB-ARBA"/>
</dbReference>
<dbReference type="InterPro" id="IPR041373">
    <property type="entry name" value="RT_RNaseH"/>
</dbReference>
<dbReference type="FunFam" id="1.10.340.70:FF:000001">
    <property type="entry name" value="Retrovirus-related Pol polyprotein from transposon gypsy-like Protein"/>
    <property type="match status" value="1"/>
</dbReference>
<keyword evidence="5" id="KW-0540">Nuclease</keyword>
<evidence type="ECO:0000256" key="1">
    <source>
        <dbReference type="ARBA" id="ARBA00012493"/>
    </source>
</evidence>
<evidence type="ECO:0000259" key="12">
    <source>
        <dbReference type="PROSITE" id="PS50175"/>
    </source>
</evidence>
<dbReference type="InterPro" id="IPR001584">
    <property type="entry name" value="Integrase_cat-core"/>
</dbReference>
<evidence type="ECO:0000256" key="8">
    <source>
        <dbReference type="ARBA" id="ARBA00022918"/>
    </source>
</evidence>
<evidence type="ECO:0000256" key="3">
    <source>
        <dbReference type="ARBA" id="ARBA00022679"/>
    </source>
</evidence>
<sequence length="1424" mass="161367">MEDLEATSEVTDPPPRQRLHNEAAGNDTMSLFSSGIEAIFKKIADNLASRPQAASSPTTLINFDPDVIGADVINWCALSELIIEKKNLTGVDLILVLTQALKGRATSCLMNIPPDKISWNTVKETLISKFSNPMMMQDHFDQVLQFEIKDKETPAEAGQRLWQLIEKIPDAKMPEHVITGFAISVLSKLDDRIRREFNSTIINDKHQFFRTLRGFNLKRKTEDIAVLDLPKRYRSTPAFNGSCNFCGRTGHRGQECRDRYRFFSKSLPVSAKVEQSRPTLGSTRPVTCYICAEPGHMVSTCPKRYRRKDDATPSTSTTTGSSKQVNACSRASHGVLQISGLKLSFVFDSGSECSLIRQSNCNRIGGEQFHEHVVLKGIGNNPVSSHLQIKCPTTIENLTVPVLYHVLPDQNLSEEVLLGRDILEMGLCINMTNDRLSISETKDSNSCIKLETFDEESVDTDLVGSDKDKLFAILKKYSDYFIQRLPTSWVKTGELKIDLIDPTKTVHRRPYRLSPTELSVVNEKVNELLDANIIRESSSPFASPILLVKKKDGSDRMCVDYRELNSNTRPDSYPLPLINDQIDKLHGAHYFSSLDMASGFHQIKIHEDSIERTAFVTPTGQYEFLTMPFGLKNAPQVFQRAISTALKPLNDDRVLVYMDDVLSASVTIEEGLSRLDKLLDTLSKAGFSYNFKKCSFMKKRTEYLGYVISSGEIRPNPRKIQALKDIPRPKTATQVRQFIGLATYFRQFIPDFSKLMRPLYPLTSAKGYISWTSDQDRVHQQIINYLTNEPVLKIFNPESPTELHTDASSEGYGAVLIQRENNLPHVVAYFSHKTSDAESRYHSYELETLAVVKSVEHFRHYLYGRKFKVFTDCNALKASHSKRDLTPRVHRWWAILQSYDFEIIYKEGKSMAHADFLSRNTPVDANTPSKMSNHKPSLKLVNLSELEKGWLTVEQQRDSEISDIMFKLKTNSLCPEISHTYDIKQNVLYRKIQRGRITKWLPIIPRSLIWSLIHQVHHEIKHLGYEKTLNKLYDLYWFQNMSKYVKKFIDSCVVCKVAKGPSGAQQVRLHPIPKTTTPWHTIHIDLTGKLSGKNQRKEYCSVIIDGFTKFVVLKHTATLNSLDATNAIKDVVCLFGAPKRIIADRGRSYDNSEYKKFCRDNNIELHLIATGSSRANGQVERVMGTLKNLLTIAEQNENSWQEQLGDIQLALNTTYCRVTGYTPIELMFGIQGNSLQLSKISTSSHDPTRLDLDEARSNASNSINKLSHYDASRFNKGKATVKPFSVDDFVFVKSQERHQSKLDHKYKGPFKITAVLDNDRYELRHISGSNRIYKYAHENLRLVPRGLTGFLEVSENCSNDVVTAVDCDREAVHPNSDSSSTLTANSDTLSINSDTMSINSDSEASIDHERPCQIVTEAIVHRSN</sequence>
<dbReference type="Pfam" id="PF00098">
    <property type="entry name" value="zf-CCHC"/>
    <property type="match status" value="1"/>
</dbReference>
<dbReference type="FunFam" id="3.10.10.10:FF:000007">
    <property type="entry name" value="Retrovirus-related Pol polyprotein from transposon 17.6-like Protein"/>
    <property type="match status" value="1"/>
</dbReference>
<reference evidence="15 16" key="1">
    <citation type="submission" date="2023-11" db="EMBL/GenBank/DDBJ databases">
        <authorList>
            <person name="Okamura Y."/>
        </authorList>
    </citation>
    <scope>NUCLEOTIDE SEQUENCE [LARGE SCALE GENOMIC DNA]</scope>
</reference>
<feature type="domain" description="Integrase catalytic" evidence="14">
    <location>
        <begin position="1074"/>
        <end position="1231"/>
    </location>
</feature>
<accession>A0AAV1JIB4</accession>
<dbReference type="CDD" id="cd00303">
    <property type="entry name" value="retropepsin_like"/>
    <property type="match status" value="1"/>
</dbReference>
<dbReference type="GO" id="GO:0003676">
    <property type="term" value="F:nucleic acid binding"/>
    <property type="evidence" value="ECO:0007669"/>
    <property type="project" value="InterPro"/>
</dbReference>
<evidence type="ECO:0000259" key="14">
    <source>
        <dbReference type="PROSITE" id="PS50994"/>
    </source>
</evidence>
<dbReference type="Gene3D" id="1.10.340.70">
    <property type="match status" value="1"/>
</dbReference>
<evidence type="ECO:0000256" key="7">
    <source>
        <dbReference type="ARBA" id="ARBA00022801"/>
    </source>
</evidence>
<dbReference type="GO" id="GO:0004519">
    <property type="term" value="F:endonuclease activity"/>
    <property type="evidence" value="ECO:0007669"/>
    <property type="project" value="UniProtKB-KW"/>
</dbReference>
<evidence type="ECO:0000256" key="9">
    <source>
        <dbReference type="PROSITE-ProRule" id="PRU00047"/>
    </source>
</evidence>
<dbReference type="InterPro" id="IPR050951">
    <property type="entry name" value="Retrovirus_Pol_polyprotein"/>
</dbReference>
<evidence type="ECO:0000313" key="15">
    <source>
        <dbReference type="EMBL" id="CAK1548125.1"/>
    </source>
</evidence>
<dbReference type="GO" id="GO:0004190">
    <property type="term" value="F:aspartic-type endopeptidase activity"/>
    <property type="evidence" value="ECO:0007669"/>
    <property type="project" value="InterPro"/>
</dbReference>
<feature type="region of interest" description="Disordered" evidence="10">
    <location>
        <begin position="1"/>
        <end position="24"/>
    </location>
</feature>
<dbReference type="Gene3D" id="3.30.70.270">
    <property type="match status" value="2"/>
</dbReference>
<name>A0AAV1JIB4_9NEOP</name>
<dbReference type="Gene3D" id="2.40.70.10">
    <property type="entry name" value="Acid Proteases"/>
    <property type="match status" value="1"/>
</dbReference>
<feature type="compositionally biased region" description="Polar residues" evidence="10">
    <location>
        <begin position="1375"/>
        <end position="1396"/>
    </location>
</feature>
<dbReference type="InterPro" id="IPR021109">
    <property type="entry name" value="Peptidase_aspartic_dom_sf"/>
</dbReference>
<dbReference type="Pfam" id="PF17917">
    <property type="entry name" value="RT_RNaseH"/>
    <property type="match status" value="1"/>
</dbReference>
<dbReference type="GO" id="GO:0006508">
    <property type="term" value="P:proteolysis"/>
    <property type="evidence" value="ECO:0007669"/>
    <property type="project" value="UniProtKB-KW"/>
</dbReference>
<evidence type="ECO:0000259" key="13">
    <source>
        <dbReference type="PROSITE" id="PS50878"/>
    </source>
</evidence>
<dbReference type="Pfam" id="PF00078">
    <property type="entry name" value="RVT_1"/>
    <property type="match status" value="1"/>
</dbReference>
<evidence type="ECO:0000256" key="10">
    <source>
        <dbReference type="SAM" id="MobiDB-lite"/>
    </source>
</evidence>
<dbReference type="PROSITE" id="PS50994">
    <property type="entry name" value="INTEGRASE"/>
    <property type="match status" value="1"/>
</dbReference>
<dbReference type="Gene3D" id="3.10.10.10">
    <property type="entry name" value="HIV Type 1 Reverse Transcriptase, subunit A, domain 1"/>
    <property type="match status" value="1"/>
</dbReference>
<dbReference type="InterPro" id="IPR041588">
    <property type="entry name" value="Integrase_H2C2"/>
</dbReference>
<evidence type="ECO:0000256" key="4">
    <source>
        <dbReference type="ARBA" id="ARBA00022695"/>
    </source>
</evidence>
<keyword evidence="6" id="KW-0255">Endonuclease</keyword>
<dbReference type="InterPro" id="IPR036875">
    <property type="entry name" value="Znf_CCHC_sf"/>
</dbReference>
<comment type="caution">
    <text evidence="15">The sequence shown here is derived from an EMBL/GenBank/DDBJ whole genome shotgun (WGS) entry which is preliminary data.</text>
</comment>
<dbReference type="GO" id="GO:0008270">
    <property type="term" value="F:zinc ion binding"/>
    <property type="evidence" value="ECO:0007669"/>
    <property type="project" value="UniProtKB-KW"/>
</dbReference>
<dbReference type="CDD" id="cd01647">
    <property type="entry name" value="RT_LTR"/>
    <property type="match status" value="1"/>
</dbReference>
<proteinExistence type="predicted"/>
<evidence type="ECO:0000256" key="6">
    <source>
        <dbReference type="ARBA" id="ARBA00022759"/>
    </source>
</evidence>
<dbReference type="SUPFAM" id="SSF57756">
    <property type="entry name" value="Retrovirus zinc finger-like domains"/>
    <property type="match status" value="1"/>
</dbReference>
<dbReference type="GO" id="GO:0015074">
    <property type="term" value="P:DNA integration"/>
    <property type="evidence" value="ECO:0007669"/>
    <property type="project" value="InterPro"/>
</dbReference>
<keyword evidence="16" id="KW-1185">Reference proteome</keyword>
<feature type="region of interest" description="Disordered" evidence="10">
    <location>
        <begin position="304"/>
        <end position="324"/>
    </location>
</feature>
<dbReference type="InterPro" id="IPR001995">
    <property type="entry name" value="Peptidase_A2_cat"/>
</dbReference>
<dbReference type="Pfam" id="PF00665">
    <property type="entry name" value="rve"/>
    <property type="match status" value="1"/>
</dbReference>
<evidence type="ECO:0000256" key="2">
    <source>
        <dbReference type="ARBA" id="ARBA00022670"/>
    </source>
</evidence>
<dbReference type="Proteomes" id="UP001497472">
    <property type="component" value="Unassembled WGS sequence"/>
</dbReference>
<keyword evidence="4" id="KW-0548">Nucleotidyltransferase</keyword>
<dbReference type="EMBL" id="CAVLEF010000010">
    <property type="protein sequence ID" value="CAK1548125.1"/>
    <property type="molecule type" value="Genomic_DNA"/>
</dbReference>
<dbReference type="PROSITE" id="PS50878">
    <property type="entry name" value="RT_POL"/>
    <property type="match status" value="1"/>
</dbReference>
<dbReference type="PANTHER" id="PTHR37984:SF5">
    <property type="entry name" value="PROTEIN NYNRIN-LIKE"/>
    <property type="match status" value="1"/>
</dbReference>
<evidence type="ECO:0000256" key="5">
    <source>
        <dbReference type="ARBA" id="ARBA00022722"/>
    </source>
</evidence>
<dbReference type="PROSITE" id="PS50158">
    <property type="entry name" value="ZF_CCHC"/>
    <property type="match status" value="2"/>
</dbReference>
<dbReference type="Pfam" id="PF17921">
    <property type="entry name" value="Integrase_H2C2"/>
    <property type="match status" value="1"/>
</dbReference>